<evidence type="ECO:0000256" key="5">
    <source>
        <dbReference type="ARBA" id="ARBA00022603"/>
    </source>
</evidence>
<evidence type="ECO:0000256" key="3">
    <source>
        <dbReference type="ARBA" id="ARBA00011918"/>
    </source>
</evidence>
<evidence type="ECO:0000256" key="6">
    <source>
        <dbReference type="ARBA" id="ARBA00022679"/>
    </source>
</evidence>
<proteinExistence type="inferred from homology"/>
<evidence type="ECO:0000259" key="12">
    <source>
        <dbReference type="Pfam" id="PF01035"/>
    </source>
</evidence>
<evidence type="ECO:0000256" key="1">
    <source>
        <dbReference type="ARBA" id="ARBA00001286"/>
    </source>
</evidence>
<evidence type="ECO:0000256" key="7">
    <source>
        <dbReference type="ARBA" id="ARBA00022763"/>
    </source>
</evidence>
<evidence type="ECO:0000256" key="9">
    <source>
        <dbReference type="ARBA" id="ARBA00030795"/>
    </source>
</evidence>
<comment type="caution">
    <text evidence="13">The sequence shown here is derived from an EMBL/GenBank/DDBJ whole genome shotgun (WGS) entry which is preliminary data.</text>
</comment>
<dbReference type="InterPro" id="IPR036388">
    <property type="entry name" value="WH-like_DNA-bd_sf"/>
</dbReference>
<gene>
    <name evidence="13" type="primary">g13441</name>
    <name evidence="13" type="ORF">VP750_LOCUS11908</name>
</gene>
<dbReference type="PANTHER" id="PTHR10815">
    <property type="entry name" value="METHYLATED-DNA--PROTEIN-CYSTEINE METHYLTRANSFERASE"/>
    <property type="match status" value="1"/>
</dbReference>
<comment type="catalytic activity">
    <reaction evidence="1">
        <text>a 4-O-methyl-thymidine in DNA + L-cysteinyl-[protein] = a thymidine in DNA + S-methyl-L-cysteinyl-[protein]</text>
        <dbReference type="Rhea" id="RHEA:53428"/>
        <dbReference type="Rhea" id="RHEA-COMP:10131"/>
        <dbReference type="Rhea" id="RHEA-COMP:10132"/>
        <dbReference type="Rhea" id="RHEA-COMP:13555"/>
        <dbReference type="Rhea" id="RHEA-COMP:13556"/>
        <dbReference type="ChEBI" id="CHEBI:29950"/>
        <dbReference type="ChEBI" id="CHEBI:82612"/>
        <dbReference type="ChEBI" id="CHEBI:137386"/>
        <dbReference type="ChEBI" id="CHEBI:137387"/>
        <dbReference type="EC" id="2.1.1.63"/>
    </reaction>
</comment>
<organism evidence="13 14">
    <name type="scientific">Coccomyxa viridis</name>
    <dbReference type="NCBI Taxonomy" id="1274662"/>
    <lineage>
        <taxon>Eukaryota</taxon>
        <taxon>Viridiplantae</taxon>
        <taxon>Chlorophyta</taxon>
        <taxon>core chlorophytes</taxon>
        <taxon>Trebouxiophyceae</taxon>
        <taxon>Trebouxiophyceae incertae sedis</taxon>
        <taxon>Coccomyxaceae</taxon>
        <taxon>Coccomyxa</taxon>
    </lineage>
</organism>
<protein>
    <recommendedName>
        <fullName evidence="4">Methylated-DNA--protein-cysteine methyltransferase</fullName>
        <ecNumber evidence="3">2.1.1.63</ecNumber>
    </recommendedName>
    <alternativeName>
        <fullName evidence="9">6-O-methylguanine-DNA methyltransferase</fullName>
    </alternativeName>
    <alternativeName>
        <fullName evidence="10">O-6-methylguanine-DNA-alkyltransferase</fullName>
    </alternativeName>
</protein>
<dbReference type="NCBIfam" id="TIGR00589">
    <property type="entry name" value="ogt"/>
    <property type="match status" value="1"/>
</dbReference>
<evidence type="ECO:0000256" key="8">
    <source>
        <dbReference type="ARBA" id="ARBA00023204"/>
    </source>
</evidence>
<reference evidence="13 14" key="1">
    <citation type="submission" date="2024-06" db="EMBL/GenBank/DDBJ databases">
        <authorList>
            <person name="Kraege A."/>
            <person name="Thomma B."/>
        </authorList>
    </citation>
    <scope>NUCLEOTIDE SEQUENCE [LARGE SCALE GENOMIC DNA]</scope>
</reference>
<dbReference type="SUPFAM" id="SSF46767">
    <property type="entry name" value="Methylated DNA-protein cysteine methyltransferase, C-terminal domain"/>
    <property type="match status" value="1"/>
</dbReference>
<dbReference type="EC" id="2.1.1.63" evidence="3"/>
<dbReference type="InterPro" id="IPR014048">
    <property type="entry name" value="MethylDNA_cys_MeTrfase_DNA-bd"/>
</dbReference>
<evidence type="ECO:0000256" key="2">
    <source>
        <dbReference type="ARBA" id="ARBA00008711"/>
    </source>
</evidence>
<sequence>MPLAKPRAYLPNWAVATILAGRTRGSVGVRRGSSKADTMVKTTVIRGSSQGALSKEMIKAAFTKNKRLPTPYEDRLYQMCSAIPHGKVSTYGAMAKALQSSPRAVGQALRRNPFAPEVPCHRVVAANLELGGFDGDWGLHTAKVKSKRALLVEEGVQFSGTRIKASCVLDADELLAIAAPTNR</sequence>
<feature type="domain" description="Methylated-DNA-[protein]-cysteine S-methyltransferase DNA binding" evidence="12">
    <location>
        <begin position="72"/>
        <end position="156"/>
    </location>
</feature>
<name>A0ABP1GDP7_9CHLO</name>
<keyword evidence="7" id="KW-0227">DNA damage</keyword>
<evidence type="ECO:0000256" key="4">
    <source>
        <dbReference type="ARBA" id="ARBA00015377"/>
    </source>
</evidence>
<dbReference type="InterPro" id="IPR001497">
    <property type="entry name" value="MethylDNA_cys_MeTrfase_AS"/>
</dbReference>
<evidence type="ECO:0000313" key="14">
    <source>
        <dbReference type="Proteomes" id="UP001497392"/>
    </source>
</evidence>
<comment type="similarity">
    <text evidence="2">Belongs to the MGMT family.</text>
</comment>
<evidence type="ECO:0000256" key="10">
    <source>
        <dbReference type="ARBA" id="ARBA00031621"/>
    </source>
</evidence>
<dbReference type="InterPro" id="IPR036217">
    <property type="entry name" value="MethylDNA_cys_MeTrfase_DNAb"/>
</dbReference>
<dbReference type="PROSITE" id="PS00374">
    <property type="entry name" value="MGMT"/>
    <property type="match status" value="1"/>
</dbReference>
<dbReference type="EMBL" id="CAXHTA020000021">
    <property type="protein sequence ID" value="CAL5230002.1"/>
    <property type="molecule type" value="Genomic_DNA"/>
</dbReference>
<evidence type="ECO:0000313" key="13">
    <source>
        <dbReference type="EMBL" id="CAL5230002.1"/>
    </source>
</evidence>
<keyword evidence="8" id="KW-0234">DNA repair</keyword>
<dbReference type="PANTHER" id="PTHR10815:SF13">
    <property type="entry name" value="METHYLATED-DNA--PROTEIN-CYSTEINE METHYLTRANSFERASE"/>
    <property type="match status" value="1"/>
</dbReference>
<keyword evidence="14" id="KW-1185">Reference proteome</keyword>
<dbReference type="Proteomes" id="UP001497392">
    <property type="component" value="Unassembled WGS sequence"/>
</dbReference>
<keyword evidence="6" id="KW-0808">Transferase</keyword>
<keyword evidence="5" id="KW-0489">Methyltransferase</keyword>
<dbReference type="Gene3D" id="1.10.10.10">
    <property type="entry name" value="Winged helix-like DNA-binding domain superfamily/Winged helix DNA-binding domain"/>
    <property type="match status" value="1"/>
</dbReference>
<accession>A0ABP1GDP7</accession>
<comment type="catalytic activity">
    <reaction evidence="11">
        <text>a 6-O-methyl-2'-deoxyguanosine in DNA + L-cysteinyl-[protein] = S-methyl-L-cysteinyl-[protein] + a 2'-deoxyguanosine in DNA</text>
        <dbReference type="Rhea" id="RHEA:24000"/>
        <dbReference type="Rhea" id="RHEA-COMP:10131"/>
        <dbReference type="Rhea" id="RHEA-COMP:10132"/>
        <dbReference type="Rhea" id="RHEA-COMP:11367"/>
        <dbReference type="Rhea" id="RHEA-COMP:11368"/>
        <dbReference type="ChEBI" id="CHEBI:29950"/>
        <dbReference type="ChEBI" id="CHEBI:82612"/>
        <dbReference type="ChEBI" id="CHEBI:85445"/>
        <dbReference type="ChEBI" id="CHEBI:85448"/>
        <dbReference type="EC" id="2.1.1.63"/>
    </reaction>
</comment>
<dbReference type="Pfam" id="PF01035">
    <property type="entry name" value="DNA_binding_1"/>
    <property type="match status" value="1"/>
</dbReference>
<dbReference type="CDD" id="cd06445">
    <property type="entry name" value="ATase"/>
    <property type="match status" value="1"/>
</dbReference>
<evidence type="ECO:0000256" key="11">
    <source>
        <dbReference type="ARBA" id="ARBA00049348"/>
    </source>
</evidence>